<organism evidence="1 2">
    <name type="scientific">Thiomicrorhabdus heinhorstiae</name>
    <dbReference type="NCBI Taxonomy" id="2748010"/>
    <lineage>
        <taxon>Bacteria</taxon>
        <taxon>Pseudomonadati</taxon>
        <taxon>Pseudomonadota</taxon>
        <taxon>Gammaproteobacteria</taxon>
        <taxon>Thiotrichales</taxon>
        <taxon>Piscirickettsiaceae</taxon>
        <taxon>Thiomicrorhabdus</taxon>
    </lineage>
</organism>
<accession>A0ABS0BV88</accession>
<sequence length="136" mass="15750">MTNGSNDWGVPFSHIMWLDRLLNNHDNVTSVSRDHDILFEVQRQNQNDTLRILCVREYTMGLTLVQRALAEFGEIDLIYIGGGWCGYTEEAKEFCLESEIGLYVSDEMSGALWKDECWDYHKRDSDGNPIYFTRAS</sequence>
<proteinExistence type="predicted"/>
<evidence type="ECO:0000313" key="2">
    <source>
        <dbReference type="Proteomes" id="UP001193680"/>
    </source>
</evidence>
<name>A0ABS0BV88_9GAMM</name>
<dbReference type="EMBL" id="JACBGI020000006">
    <property type="protein sequence ID" value="MBF6057746.1"/>
    <property type="molecule type" value="Genomic_DNA"/>
</dbReference>
<dbReference type="Proteomes" id="UP001193680">
    <property type="component" value="Unassembled WGS sequence"/>
</dbReference>
<gene>
    <name evidence="1" type="ORF">H8792_005270</name>
</gene>
<dbReference type="RefSeq" id="WP_185977892.1">
    <property type="nucleotide sequence ID" value="NZ_JACBGI020000006.1"/>
</dbReference>
<reference evidence="1 2" key="1">
    <citation type="submission" date="2020-11" db="EMBL/GenBank/DDBJ databases">
        <title>Sulfur oxidizing isolate from Hospital Hole Sinkhole.</title>
        <authorList>
            <person name="Scott K.M."/>
        </authorList>
    </citation>
    <scope>NUCLEOTIDE SEQUENCE [LARGE SCALE GENOMIC DNA]</scope>
    <source>
        <strain evidence="1 2">HH1</strain>
    </source>
</reference>
<protein>
    <submittedName>
        <fullName evidence="1">Uncharacterized protein</fullName>
    </submittedName>
</protein>
<keyword evidence="2" id="KW-1185">Reference proteome</keyword>
<evidence type="ECO:0000313" key="1">
    <source>
        <dbReference type="EMBL" id="MBF6057746.1"/>
    </source>
</evidence>
<comment type="caution">
    <text evidence="1">The sequence shown here is derived from an EMBL/GenBank/DDBJ whole genome shotgun (WGS) entry which is preliminary data.</text>
</comment>